<dbReference type="PANTHER" id="PTHR11228">
    <property type="entry name" value="RADICAL SAM DOMAIN PROTEIN"/>
    <property type="match status" value="1"/>
</dbReference>
<dbReference type="SFLD" id="SFLDS00029">
    <property type="entry name" value="Radical_SAM"/>
    <property type="match status" value="1"/>
</dbReference>
<dbReference type="Pfam" id="PF04055">
    <property type="entry name" value="Radical_SAM"/>
    <property type="match status" value="1"/>
</dbReference>
<dbReference type="RefSeq" id="WP_217946522.1">
    <property type="nucleotide sequence ID" value="NZ_JAHTGR010000040.1"/>
</dbReference>
<dbReference type="AlphaFoldDB" id="A0AA41L200"/>
<dbReference type="EMBL" id="JAHTGR010000040">
    <property type="protein sequence ID" value="MBV6325616.1"/>
    <property type="molecule type" value="Genomic_DNA"/>
</dbReference>
<dbReference type="PROSITE" id="PS51918">
    <property type="entry name" value="RADICAL_SAM"/>
    <property type="match status" value="1"/>
</dbReference>
<proteinExistence type="predicted"/>
<dbReference type="Proteomes" id="UP001162889">
    <property type="component" value="Unassembled WGS sequence"/>
</dbReference>
<protein>
    <submittedName>
        <fullName evidence="3">MoaA/NifB/PqqE/SkfB family radical SAM enzyme</fullName>
    </submittedName>
    <submittedName>
        <fullName evidence="2">Radical SAM protein</fullName>
    </submittedName>
</protein>
<reference evidence="2" key="1">
    <citation type="submission" date="2021-07" db="EMBL/GenBank/DDBJ databases">
        <title>Characterization of violacein-producing bacteria and related species.</title>
        <authorList>
            <person name="Wilson H.S."/>
            <person name="De Leon M.E."/>
        </authorList>
    </citation>
    <scope>NUCLEOTIDE SEQUENCE</scope>
    <source>
        <strain evidence="2">HSC-15S17</strain>
    </source>
</reference>
<comment type="caution">
    <text evidence="2">The sequence shown here is derived from an EMBL/GenBank/DDBJ whole genome shotgun (WGS) entry which is preliminary data.</text>
</comment>
<organism evidence="2 4">
    <name type="scientific">Duganella violaceipulchra</name>
    <dbReference type="NCBI Taxonomy" id="2849652"/>
    <lineage>
        <taxon>Bacteria</taxon>
        <taxon>Pseudomonadati</taxon>
        <taxon>Pseudomonadota</taxon>
        <taxon>Betaproteobacteria</taxon>
        <taxon>Burkholderiales</taxon>
        <taxon>Oxalobacteraceae</taxon>
        <taxon>Telluria group</taxon>
        <taxon>Duganella</taxon>
    </lineage>
</organism>
<dbReference type="SFLD" id="SFLDG01067">
    <property type="entry name" value="SPASM/twitch_domain_containing"/>
    <property type="match status" value="1"/>
</dbReference>
<dbReference type="GO" id="GO:0003824">
    <property type="term" value="F:catalytic activity"/>
    <property type="evidence" value="ECO:0007669"/>
    <property type="project" value="InterPro"/>
</dbReference>
<dbReference type="Proteomes" id="UP001155901">
    <property type="component" value="Unassembled WGS sequence"/>
</dbReference>
<accession>A0AA41L200</accession>
<keyword evidence="5" id="KW-1185">Reference proteome</keyword>
<evidence type="ECO:0000313" key="4">
    <source>
        <dbReference type="Proteomes" id="UP001155901"/>
    </source>
</evidence>
<reference evidence="3" key="2">
    <citation type="submission" date="2022-03" db="EMBL/GenBank/DDBJ databases">
        <title>Genome Encyclopedia of Bacteria and Archaea VI: Functional Genomics of Type Strains.</title>
        <authorList>
            <person name="Whitman W."/>
        </authorList>
    </citation>
    <scope>NUCLEOTIDE SEQUENCE</scope>
    <source>
        <strain evidence="3">HSC-15S17</strain>
    </source>
</reference>
<evidence type="ECO:0000313" key="5">
    <source>
        <dbReference type="Proteomes" id="UP001162889"/>
    </source>
</evidence>
<dbReference type="InterPro" id="IPR050377">
    <property type="entry name" value="Radical_SAM_PqqE_MftC-like"/>
</dbReference>
<dbReference type="EMBL" id="JALJZU010000009">
    <property type="protein sequence ID" value="MCP2010929.1"/>
    <property type="molecule type" value="Genomic_DNA"/>
</dbReference>
<feature type="domain" description="Radical SAM core" evidence="1">
    <location>
        <begin position="1"/>
        <end position="206"/>
    </location>
</feature>
<dbReference type="CDD" id="cd01335">
    <property type="entry name" value="Radical_SAM"/>
    <property type="match status" value="1"/>
</dbReference>
<dbReference type="GO" id="GO:0051536">
    <property type="term" value="F:iron-sulfur cluster binding"/>
    <property type="evidence" value="ECO:0007669"/>
    <property type="project" value="InterPro"/>
</dbReference>
<evidence type="ECO:0000313" key="3">
    <source>
        <dbReference type="EMBL" id="MCP2010929.1"/>
    </source>
</evidence>
<gene>
    <name evidence="2" type="ORF">KVP70_32390</name>
    <name evidence="3" type="ORF">L1274_004671</name>
</gene>
<evidence type="ECO:0000259" key="1">
    <source>
        <dbReference type="PROSITE" id="PS51918"/>
    </source>
</evidence>
<sequence>MHIQIELTTICNYGCFYCAGRDMEQRDIDMALFDQILHQRLPPGRHRVSLQGEGEPTMHPKFWEMVQAVAALGHTPYTITNGSRMKPDKVAQYFPRIGISIDTIDPDEAERIKRHNVAKVLRNLEALLEIYEPWRVVVHTVDYGQPLDALREYLARLKINKHVVQGLQVKDDYAKRYPGQLPVTFHKLKYNCAYIDQPVMRFFNIDGVEMPCCYIKDASKFTSIEDIRDSLQRKVVPSACVGCNELHENETSRSGVFQIM</sequence>
<dbReference type="InterPro" id="IPR007197">
    <property type="entry name" value="rSAM"/>
</dbReference>
<name>A0AA41L200_9BURK</name>
<evidence type="ECO:0000313" key="2">
    <source>
        <dbReference type="EMBL" id="MBV6325616.1"/>
    </source>
</evidence>
<dbReference type="PANTHER" id="PTHR11228:SF7">
    <property type="entry name" value="PQQA PEPTIDE CYCLASE"/>
    <property type="match status" value="1"/>
</dbReference>